<keyword evidence="5" id="KW-0238">DNA-binding</keyword>
<feature type="compositionally biased region" description="Polar residues" evidence="11">
    <location>
        <begin position="245"/>
        <end position="264"/>
    </location>
</feature>
<proteinExistence type="inferred from homology"/>
<feature type="domain" description="HSF-type DNA-binding" evidence="12">
    <location>
        <begin position="38"/>
        <end position="62"/>
    </location>
</feature>
<dbReference type="SMART" id="SM00415">
    <property type="entry name" value="HSF"/>
    <property type="match status" value="1"/>
</dbReference>
<dbReference type="PANTHER" id="PTHR10015">
    <property type="entry name" value="HEAT SHOCK TRANSCRIPTION FACTOR"/>
    <property type="match status" value="1"/>
</dbReference>
<comment type="similarity">
    <text evidence="2 9">Belongs to the HSF family.</text>
</comment>
<evidence type="ECO:0000256" key="11">
    <source>
        <dbReference type="SAM" id="MobiDB-lite"/>
    </source>
</evidence>
<evidence type="ECO:0000256" key="9">
    <source>
        <dbReference type="RuleBase" id="RU004020"/>
    </source>
</evidence>
<evidence type="ECO:0000259" key="12">
    <source>
        <dbReference type="PROSITE" id="PS00434"/>
    </source>
</evidence>
<dbReference type="Proteomes" id="UP001162483">
    <property type="component" value="Unassembled WGS sequence"/>
</dbReference>
<evidence type="ECO:0000256" key="4">
    <source>
        <dbReference type="ARBA" id="ARBA00023016"/>
    </source>
</evidence>
<keyword evidence="7" id="KW-0804">Transcription</keyword>
<keyword evidence="10" id="KW-0175">Coiled coil</keyword>
<protein>
    <recommendedName>
        <fullName evidence="12">HSF-type DNA-binding domain-containing protein</fullName>
    </recommendedName>
</protein>
<evidence type="ECO:0000256" key="3">
    <source>
        <dbReference type="ARBA" id="ARBA00023015"/>
    </source>
</evidence>
<evidence type="ECO:0000256" key="7">
    <source>
        <dbReference type="ARBA" id="ARBA00023163"/>
    </source>
</evidence>
<dbReference type="PRINTS" id="PR00056">
    <property type="entry name" value="HSFDOMAIN"/>
</dbReference>
<dbReference type="Pfam" id="PF06546">
    <property type="entry name" value="Vert_HS_TF"/>
    <property type="match status" value="1"/>
</dbReference>
<dbReference type="InterPro" id="IPR010542">
    <property type="entry name" value="Vert_HSTF_C"/>
</dbReference>
<comment type="subcellular location">
    <subcellularLocation>
        <location evidence="1">Nucleus</location>
    </subcellularLocation>
</comment>
<sequence length="511" mass="57005">MKLWALLEDPSNGDVITWSWDGQNFCILDDQRFSKEILPKYFKHNNLSSFIRQLNMYGFRKVLSLESGLMRSEHSAAIEFQHPFFKKGGVELLENIKRKISSSVKSEDPHLSQEELQKVAAELQDLKDGQNSMDAKLESMRRENEALWKEVSSLRRKHSQQQKLLTKILQFILSLMRGNIVVAPKRKRQLTLESTSAPPPKCSRNVLQFPEGVEEEVLVSSQHCGNSADSTLQIHEIFSPGEGTSEPTSKTVEQTQDFTAQPTTDTKDETVQESIIDDSVLQLQSLTEEDLVPCSSAGEEGLALDVVQANSAEDADSVISSILNENDAASSNELLYREKIQNFLSCIDTSLEELQTMLCRKKLDVDADFIDELFKPDLSSSDNPVTDTSLSIAIDPQENEDDAAVQISNTRLNREKQLMQYTGNPLLSLFDLPSSDYGADMLDPANLLATMGDDAYVGSSSMQNDNVPGCSSSKEPDLLVEDFSGPQDLLPFFSLSPVTKLIDEAKEVEEF</sequence>
<evidence type="ECO:0000313" key="13">
    <source>
        <dbReference type="EMBL" id="CAI9581871.1"/>
    </source>
</evidence>
<keyword evidence="4" id="KW-0346">Stress response</keyword>
<keyword evidence="14" id="KW-1185">Reference proteome</keyword>
<comment type="caution">
    <text evidence="13">The sequence shown here is derived from an EMBL/GenBank/DDBJ whole genome shotgun (WGS) entry which is preliminary data.</text>
</comment>
<name>A0ABN9EDS2_9NEOB</name>
<keyword evidence="6" id="KW-0010">Activator</keyword>
<evidence type="ECO:0000313" key="14">
    <source>
        <dbReference type="Proteomes" id="UP001162483"/>
    </source>
</evidence>
<dbReference type="Pfam" id="PF00447">
    <property type="entry name" value="HSF_DNA-bind"/>
    <property type="match status" value="1"/>
</dbReference>
<dbReference type="EMBL" id="CATNWA010015317">
    <property type="protein sequence ID" value="CAI9581871.1"/>
    <property type="molecule type" value="Genomic_DNA"/>
</dbReference>
<gene>
    <name evidence="13" type="ORF">SPARVUS_LOCUS9562296</name>
</gene>
<feature type="coiled-coil region" evidence="10">
    <location>
        <begin position="123"/>
        <end position="157"/>
    </location>
</feature>
<dbReference type="InterPro" id="IPR036390">
    <property type="entry name" value="WH_DNA-bd_sf"/>
</dbReference>
<dbReference type="PROSITE" id="PS00434">
    <property type="entry name" value="HSF_DOMAIN"/>
    <property type="match status" value="1"/>
</dbReference>
<evidence type="ECO:0000256" key="2">
    <source>
        <dbReference type="ARBA" id="ARBA00006403"/>
    </source>
</evidence>
<evidence type="ECO:0000256" key="5">
    <source>
        <dbReference type="ARBA" id="ARBA00023125"/>
    </source>
</evidence>
<dbReference type="SUPFAM" id="SSF46785">
    <property type="entry name" value="Winged helix' DNA-binding domain"/>
    <property type="match status" value="1"/>
</dbReference>
<keyword evidence="8" id="KW-0539">Nucleus</keyword>
<dbReference type="PANTHER" id="PTHR10015:SF454">
    <property type="entry name" value="HEAT SHOCK FACTOR PROTEIN 3"/>
    <property type="match status" value="1"/>
</dbReference>
<organism evidence="13 14">
    <name type="scientific">Staurois parvus</name>
    <dbReference type="NCBI Taxonomy" id="386267"/>
    <lineage>
        <taxon>Eukaryota</taxon>
        <taxon>Metazoa</taxon>
        <taxon>Chordata</taxon>
        <taxon>Craniata</taxon>
        <taxon>Vertebrata</taxon>
        <taxon>Euteleostomi</taxon>
        <taxon>Amphibia</taxon>
        <taxon>Batrachia</taxon>
        <taxon>Anura</taxon>
        <taxon>Neobatrachia</taxon>
        <taxon>Ranoidea</taxon>
        <taxon>Ranidae</taxon>
        <taxon>Staurois</taxon>
    </lineage>
</organism>
<dbReference type="InterPro" id="IPR036388">
    <property type="entry name" value="WH-like_DNA-bd_sf"/>
</dbReference>
<evidence type="ECO:0000256" key="8">
    <source>
        <dbReference type="ARBA" id="ARBA00023242"/>
    </source>
</evidence>
<accession>A0ABN9EDS2</accession>
<evidence type="ECO:0000256" key="10">
    <source>
        <dbReference type="SAM" id="Coils"/>
    </source>
</evidence>
<evidence type="ECO:0000256" key="1">
    <source>
        <dbReference type="ARBA" id="ARBA00004123"/>
    </source>
</evidence>
<evidence type="ECO:0000256" key="6">
    <source>
        <dbReference type="ARBA" id="ARBA00023159"/>
    </source>
</evidence>
<reference evidence="13" key="1">
    <citation type="submission" date="2023-05" db="EMBL/GenBank/DDBJ databases">
        <authorList>
            <person name="Stuckert A."/>
        </authorList>
    </citation>
    <scope>NUCLEOTIDE SEQUENCE</scope>
</reference>
<dbReference type="Gene3D" id="1.10.10.10">
    <property type="entry name" value="Winged helix-like DNA-binding domain superfamily/Winged helix DNA-binding domain"/>
    <property type="match status" value="1"/>
</dbReference>
<dbReference type="InterPro" id="IPR000232">
    <property type="entry name" value="HSF_DNA-bd"/>
</dbReference>
<keyword evidence="3" id="KW-0805">Transcription regulation</keyword>
<feature type="region of interest" description="Disordered" evidence="11">
    <location>
        <begin position="240"/>
        <end position="268"/>
    </location>
</feature>